<reference evidence="3 4" key="1">
    <citation type="journal article" date="2007" name="Nat. Biotechnol.">
        <title>Complete genome sequence of the myxobacterium Sorangium cellulosum.</title>
        <authorList>
            <person name="Schneiker S."/>
            <person name="Perlova O."/>
            <person name="Kaiser O."/>
            <person name="Gerth K."/>
            <person name="Alici A."/>
            <person name="Altmeyer M.O."/>
            <person name="Bartels D."/>
            <person name="Bekel T."/>
            <person name="Beyer S."/>
            <person name="Bode E."/>
            <person name="Bode H.B."/>
            <person name="Bolten C.J."/>
            <person name="Choudhuri J.V."/>
            <person name="Doss S."/>
            <person name="Elnakady Y.A."/>
            <person name="Frank B."/>
            <person name="Gaigalat L."/>
            <person name="Goesmann A."/>
            <person name="Groeger C."/>
            <person name="Gross F."/>
            <person name="Jelsbak L."/>
            <person name="Jelsbak L."/>
            <person name="Kalinowski J."/>
            <person name="Kegler C."/>
            <person name="Knauber T."/>
            <person name="Konietzny S."/>
            <person name="Kopp M."/>
            <person name="Krause L."/>
            <person name="Krug D."/>
            <person name="Linke B."/>
            <person name="Mahmud T."/>
            <person name="Martinez-Arias R."/>
            <person name="McHardy A.C."/>
            <person name="Merai M."/>
            <person name="Meyer F."/>
            <person name="Mormann S."/>
            <person name="Munoz-Dorado J."/>
            <person name="Perez J."/>
            <person name="Pradella S."/>
            <person name="Rachid S."/>
            <person name="Raddatz G."/>
            <person name="Rosenau F."/>
            <person name="Rueckert C."/>
            <person name="Sasse F."/>
            <person name="Scharfe M."/>
            <person name="Schuster S.C."/>
            <person name="Suen G."/>
            <person name="Treuner-Lange A."/>
            <person name="Velicer G.J."/>
            <person name="Vorholter F.-J."/>
            <person name="Weissman K.J."/>
            <person name="Welch R.D."/>
            <person name="Wenzel S.C."/>
            <person name="Whitworth D.E."/>
            <person name="Wilhelm S."/>
            <person name="Wittmann C."/>
            <person name="Bloecker H."/>
            <person name="Puehler A."/>
            <person name="Mueller R."/>
        </authorList>
    </citation>
    <scope>NUCLEOTIDE SEQUENCE [LARGE SCALE GENOMIC DNA]</scope>
    <source>
        <strain evidence="4">So ce56</strain>
    </source>
</reference>
<dbReference type="Pfam" id="PF00175">
    <property type="entry name" value="NAD_binding_1"/>
    <property type="match status" value="1"/>
</dbReference>
<dbReference type="eggNOG" id="COG1018">
    <property type="taxonomic scope" value="Bacteria"/>
</dbReference>
<dbReference type="InterPro" id="IPR008333">
    <property type="entry name" value="Cbr1-like_FAD-bd_dom"/>
</dbReference>
<dbReference type="RefSeq" id="WP_012234477.1">
    <property type="nucleotide sequence ID" value="NC_010162.1"/>
</dbReference>
<dbReference type="SUPFAM" id="SSF54292">
    <property type="entry name" value="2Fe-2S ferredoxin-like"/>
    <property type="match status" value="1"/>
</dbReference>
<keyword evidence="4" id="KW-1185">Reference proteome</keyword>
<dbReference type="InterPro" id="IPR017927">
    <property type="entry name" value="FAD-bd_FR_type"/>
</dbReference>
<dbReference type="InterPro" id="IPR050415">
    <property type="entry name" value="MRET"/>
</dbReference>
<dbReference type="CDD" id="cd06213">
    <property type="entry name" value="oxygenase_e_transfer_subunit"/>
    <property type="match status" value="1"/>
</dbReference>
<dbReference type="PRINTS" id="PR00410">
    <property type="entry name" value="PHEHYDRXLASE"/>
</dbReference>
<dbReference type="CDD" id="cd00207">
    <property type="entry name" value="fer2"/>
    <property type="match status" value="1"/>
</dbReference>
<dbReference type="InterPro" id="IPR036010">
    <property type="entry name" value="2Fe-2S_ferredoxin-like_sf"/>
</dbReference>
<feature type="domain" description="2Fe-2S ferredoxin-type" evidence="1">
    <location>
        <begin position="15"/>
        <end position="106"/>
    </location>
</feature>
<dbReference type="SUPFAM" id="SSF63380">
    <property type="entry name" value="Riboflavin synthase domain-like"/>
    <property type="match status" value="1"/>
</dbReference>
<dbReference type="InterPro" id="IPR039261">
    <property type="entry name" value="FNR_nucleotide-bd"/>
</dbReference>
<evidence type="ECO:0000259" key="1">
    <source>
        <dbReference type="PROSITE" id="PS51085"/>
    </source>
</evidence>
<dbReference type="Pfam" id="PF00970">
    <property type="entry name" value="FAD_binding_6"/>
    <property type="match status" value="1"/>
</dbReference>
<evidence type="ECO:0000313" key="4">
    <source>
        <dbReference type="Proteomes" id="UP000002139"/>
    </source>
</evidence>
<evidence type="ECO:0000259" key="2">
    <source>
        <dbReference type="PROSITE" id="PS51384"/>
    </source>
</evidence>
<proteinExistence type="predicted"/>
<dbReference type="InterPro" id="IPR001041">
    <property type="entry name" value="2Fe-2S_ferredoxin-type"/>
</dbReference>
<dbReference type="EC" id="1.-.-.-" evidence="3"/>
<evidence type="ECO:0000313" key="3">
    <source>
        <dbReference type="EMBL" id="CAN92000.1"/>
    </source>
</evidence>
<keyword evidence="3" id="KW-0560">Oxidoreductase</keyword>
<dbReference type="Gene3D" id="3.10.20.30">
    <property type="match status" value="1"/>
</dbReference>
<dbReference type="STRING" id="448385.sce1842"/>
<dbReference type="GO" id="GO:0016491">
    <property type="term" value="F:oxidoreductase activity"/>
    <property type="evidence" value="ECO:0007669"/>
    <property type="project" value="UniProtKB-KW"/>
</dbReference>
<gene>
    <name evidence="3" type="ordered locus">sce1842</name>
</gene>
<name>A9FJR1_SORC5</name>
<dbReference type="PROSITE" id="PS51085">
    <property type="entry name" value="2FE2S_FER_2"/>
    <property type="match status" value="1"/>
</dbReference>
<dbReference type="EMBL" id="AM746676">
    <property type="protein sequence ID" value="CAN92000.1"/>
    <property type="molecule type" value="Genomic_DNA"/>
</dbReference>
<dbReference type="PANTHER" id="PTHR47354:SF5">
    <property type="entry name" value="PROTEIN RFBI"/>
    <property type="match status" value="1"/>
</dbReference>
<dbReference type="Proteomes" id="UP000002139">
    <property type="component" value="Chromosome"/>
</dbReference>
<dbReference type="InterPro" id="IPR012675">
    <property type="entry name" value="Beta-grasp_dom_sf"/>
</dbReference>
<protein>
    <submittedName>
        <fullName evidence="3">Oxidoreductase</fullName>
        <ecNumber evidence="3">1.-.-.-</ecNumber>
    </submittedName>
</protein>
<dbReference type="Pfam" id="PF00111">
    <property type="entry name" value="Fer2"/>
    <property type="match status" value="1"/>
</dbReference>
<organism evidence="3 4">
    <name type="scientific">Sorangium cellulosum (strain So ce56)</name>
    <name type="common">Polyangium cellulosum (strain So ce56)</name>
    <dbReference type="NCBI Taxonomy" id="448385"/>
    <lineage>
        <taxon>Bacteria</taxon>
        <taxon>Pseudomonadati</taxon>
        <taxon>Myxococcota</taxon>
        <taxon>Polyangia</taxon>
        <taxon>Polyangiales</taxon>
        <taxon>Polyangiaceae</taxon>
        <taxon>Sorangium</taxon>
    </lineage>
</organism>
<dbReference type="GO" id="GO:0051537">
    <property type="term" value="F:2 iron, 2 sulfur cluster binding"/>
    <property type="evidence" value="ECO:0007669"/>
    <property type="project" value="InterPro"/>
</dbReference>
<dbReference type="Gene3D" id="3.40.50.80">
    <property type="entry name" value="Nucleotide-binding domain of ferredoxin-NADP reductase (FNR) module"/>
    <property type="match status" value="1"/>
</dbReference>
<dbReference type="InterPro" id="IPR006058">
    <property type="entry name" value="2Fe2S_fd_BS"/>
</dbReference>
<dbReference type="InterPro" id="IPR017938">
    <property type="entry name" value="Riboflavin_synthase-like_b-brl"/>
</dbReference>
<dbReference type="KEGG" id="scl:sce1842"/>
<dbReference type="HOGENOM" id="CLU_003827_7_0_7"/>
<dbReference type="PROSITE" id="PS00197">
    <property type="entry name" value="2FE2S_FER_1"/>
    <property type="match status" value="1"/>
</dbReference>
<feature type="domain" description="FAD-binding FR-type" evidence="2">
    <location>
        <begin position="115"/>
        <end position="219"/>
    </location>
</feature>
<dbReference type="PANTHER" id="PTHR47354">
    <property type="entry name" value="NADH OXIDOREDUCTASE HCR"/>
    <property type="match status" value="1"/>
</dbReference>
<sequence length="364" mass="38763">MKAISFGGRTRGRAGTLQLLGSDRSARIEAGETLLSAAVRGNIPLPHMCGVGECGTCKCRLIKGHIRLKSDISRHVAPEEISAGFVLACQSLAVSEDVAVEVPGVGRRRATDRAPAQIDASVARVTRLAPSVLALEVDLASDVRYVAGQYAQLTVPGVPGLGEPRCYSFAEAPDRASPRRALFHIRHVPGGAFTGWLFGADRTGARLCFSGPHGSFRYHEADRPLLCVAGGTGLSPIKAILEQGVSDGLARDVTLVVGARTRQDLYALDAIASIEERWRGRFVFIPVLSHEPEGSSWTGRKGHVTDHLREVAAGHADCAAYVCGPPGMIDAVLDVLRGEIPRMHLHHDRFLDRGSVARAAAAVA</sequence>
<dbReference type="InterPro" id="IPR001433">
    <property type="entry name" value="OxRdtase_FAD/NAD-bd"/>
</dbReference>
<dbReference type="Gene3D" id="2.40.30.10">
    <property type="entry name" value="Translation factors"/>
    <property type="match status" value="1"/>
</dbReference>
<dbReference type="SUPFAM" id="SSF52343">
    <property type="entry name" value="Ferredoxin reductase-like, C-terminal NADP-linked domain"/>
    <property type="match status" value="1"/>
</dbReference>
<accession>A9FJR1</accession>
<dbReference type="PROSITE" id="PS51384">
    <property type="entry name" value="FAD_FR"/>
    <property type="match status" value="1"/>
</dbReference>
<dbReference type="AlphaFoldDB" id="A9FJR1"/>
<dbReference type="eggNOG" id="COG0543">
    <property type="taxonomic scope" value="Bacteria"/>
</dbReference>